<dbReference type="Gene3D" id="3.60.10.10">
    <property type="entry name" value="Endonuclease/exonuclease/phosphatase"/>
    <property type="match status" value="1"/>
</dbReference>
<reference evidence="2 3" key="1">
    <citation type="journal article" date="2010" name="Genome Biol. Evol.">
        <title>The sequence of a 1.8-mb bacterial linear plasmid reveals a rich evolutionary reservoir of secondary metabolic pathways.</title>
        <authorList>
            <person name="Medema M.H."/>
            <person name="Trefzer A."/>
            <person name="Kovalchuk A."/>
            <person name="van den Berg M."/>
            <person name="Mueller U."/>
            <person name="Heijne W."/>
            <person name="Wu L."/>
            <person name="Alam M.T."/>
            <person name="Ronning C.M."/>
            <person name="Nierman W.C."/>
            <person name="Bovenberg R.A.L."/>
            <person name="Breitling R."/>
            <person name="Takano E."/>
        </authorList>
    </citation>
    <scope>NUCLEOTIDE SEQUENCE [LARGE SCALE GENOMIC DNA]</scope>
    <source>
        <strain evidence="3">ATCC 27064 / DSM 738 / JCM 4710 / NBRC 13307 / NCIMB 12785 / NRRL 3585 / VKM Ac-602</strain>
        <plasmid evidence="2">pSCL4</plasmid>
    </source>
</reference>
<keyword evidence="2" id="KW-0614">Plasmid</keyword>
<sequence length="321" mass="35045">MPGTPPDQIRVIFSNFELDGRGDEQKLAAFYRLLRAHDPHLVGRAEFLAGPGNGQRRLLDAEAALTPEGRPWLRLRGFIGAQAVGEFRTAAFVRTDVFTPVSAGSIGDPTGCPPTCVTLRLTPYPGDPDCFRELTFTAAHHSYASPPARALEAQELTRLADRRDPRDRTARYPNGRPREALLTLDTNSYPEPGLPGDVPIPRPADIQDRTHLTHRFTPTGTGEWVPDTTSDRTLRAAGLQDVARHLTENGRTGVLAPTTPGYADQGGERRACRIDRAYASDGILTAVEDFTVVDCAGLSDHHALLITLSRRRLAETLSLTA</sequence>
<protein>
    <recommendedName>
        <fullName evidence="1">Endonuclease/exonuclease/phosphatase domain-containing protein</fullName>
    </recommendedName>
</protein>
<feature type="domain" description="Endonuclease/exonuclease/phosphatase" evidence="1">
    <location>
        <begin position="18"/>
        <end position="301"/>
    </location>
</feature>
<dbReference type="Pfam" id="PF03372">
    <property type="entry name" value="Exo_endo_phos"/>
    <property type="match status" value="1"/>
</dbReference>
<evidence type="ECO:0000313" key="2">
    <source>
        <dbReference type="EMBL" id="EFG03937.2"/>
    </source>
</evidence>
<proteinExistence type="predicted"/>
<evidence type="ECO:0000259" key="1">
    <source>
        <dbReference type="Pfam" id="PF03372"/>
    </source>
</evidence>
<dbReference type="RefSeq" id="WP_003954304.1">
    <property type="nucleotide sequence ID" value="NZ_CM000914.1"/>
</dbReference>
<dbReference type="AlphaFoldDB" id="B5GR87"/>
<dbReference type="Proteomes" id="UP000002357">
    <property type="component" value="Plasmid pSCL4"/>
</dbReference>
<name>B5GR87_STRCL</name>
<geneLocation type="plasmid" evidence="2 3">
    <name>pSCL4</name>
</geneLocation>
<dbReference type="InterPro" id="IPR005135">
    <property type="entry name" value="Endo/exonuclease/phosphatase"/>
</dbReference>
<dbReference type="InterPro" id="IPR036691">
    <property type="entry name" value="Endo/exonu/phosph_ase_sf"/>
</dbReference>
<dbReference type="eggNOG" id="ENOG502ZXPU">
    <property type="taxonomic scope" value="Bacteria"/>
</dbReference>
<dbReference type="EMBL" id="CM000914">
    <property type="protein sequence ID" value="EFG03937.2"/>
    <property type="molecule type" value="Genomic_DNA"/>
</dbReference>
<dbReference type="OrthoDB" id="4256083at2"/>
<organism evidence="2 3">
    <name type="scientific">Streptomyces clavuligerus</name>
    <dbReference type="NCBI Taxonomy" id="1901"/>
    <lineage>
        <taxon>Bacteria</taxon>
        <taxon>Bacillati</taxon>
        <taxon>Actinomycetota</taxon>
        <taxon>Actinomycetes</taxon>
        <taxon>Kitasatosporales</taxon>
        <taxon>Streptomycetaceae</taxon>
        <taxon>Streptomyces</taxon>
    </lineage>
</organism>
<dbReference type="SUPFAM" id="SSF56219">
    <property type="entry name" value="DNase I-like"/>
    <property type="match status" value="1"/>
</dbReference>
<gene>
    <name evidence="2" type="ORF">SCLAV_p0447</name>
</gene>
<accession>B5GR87</accession>
<evidence type="ECO:0000313" key="3">
    <source>
        <dbReference type="Proteomes" id="UP000002357"/>
    </source>
</evidence>
<dbReference type="GeneID" id="93733601"/>
<keyword evidence="3" id="KW-1185">Reference proteome</keyword>